<dbReference type="InterPro" id="IPR000523">
    <property type="entry name" value="Mg_chelatse_chII-like_cat_dom"/>
</dbReference>
<evidence type="ECO:0000256" key="1">
    <source>
        <dbReference type="ARBA" id="ARBA00022741"/>
    </source>
</evidence>
<accession>A0A9D2BDE4</accession>
<dbReference type="Gene3D" id="3.30.230.10">
    <property type="match status" value="1"/>
</dbReference>
<dbReference type="SUPFAM" id="SSF54211">
    <property type="entry name" value="Ribosomal protein S5 domain 2-like"/>
    <property type="match status" value="1"/>
</dbReference>
<dbReference type="Pfam" id="PF13541">
    <property type="entry name" value="ChlI"/>
    <property type="match status" value="1"/>
</dbReference>
<sequence length="564" mass="62606">MVAEVWSGTVRGIQGELITVQADISDGLPLFGMTGHLSSEVKEAKDRVRTALKNTGYHLPPKRVSVNLAPADMRKSGACYDFAIAVGILTAMSVIPGEAVRGILFLGELALDGMLSPVTGVLAILQVAYRAGCRTCAVPRGNAREASLLPGMRVLAFSNLREAVDHLSGRQEEDGEGTQRAEGSVPQTGKNEKKPAKNAAAQETEDVRPQTEESEKNSAKNAATWKAEEGVRSVTKDREQEEKEQAGPDLSEVKGQQMAKRALEIAVAGGHNLFLDGPPGAGKSMLAACTPGIMPEMSREEQIDATVIYSVKGLLRDDFSLVKKRPFRAPSSSVTIAGMFGGGGNPRPGEVTLAHHGVLFLDEFPEFKKELIEMFRVVLEEHKITQIRNGRTVTFPADFIFIAAANPCPCGYYPDRRYCRCTPRQVLNYQSRLSGPILDRLDLFVRCDKVSYAMMAEEKKAESSAVVRERIRRVWELQKERFARKEYLFNGRMPAKDVERYCVLDGDSRTLLKEIFDRLQLTGRSYHRILKVSRTIADLEESEEIREEHVREALLFRRTSPFFE</sequence>
<dbReference type="Gene3D" id="3.40.50.300">
    <property type="entry name" value="P-loop containing nucleotide triphosphate hydrolases"/>
    <property type="match status" value="1"/>
</dbReference>
<dbReference type="InterPro" id="IPR020568">
    <property type="entry name" value="Ribosomal_Su5_D2-typ_SF"/>
</dbReference>
<dbReference type="Pfam" id="PF01078">
    <property type="entry name" value="Mg_chelatase"/>
    <property type="match status" value="1"/>
</dbReference>
<evidence type="ECO:0000313" key="6">
    <source>
        <dbReference type="Proteomes" id="UP000886805"/>
    </source>
</evidence>
<dbReference type="Proteomes" id="UP000886805">
    <property type="component" value="Unassembled WGS sequence"/>
</dbReference>
<dbReference type="InterPro" id="IPR045006">
    <property type="entry name" value="CHLI-like"/>
</dbReference>
<comment type="caution">
    <text evidence="5">The sequence shown here is derived from an EMBL/GenBank/DDBJ whole genome shotgun (WGS) entry which is preliminary data.</text>
</comment>
<feature type="compositionally biased region" description="Basic and acidic residues" evidence="3">
    <location>
        <begin position="205"/>
        <end position="218"/>
    </location>
</feature>
<evidence type="ECO:0000256" key="3">
    <source>
        <dbReference type="SAM" id="MobiDB-lite"/>
    </source>
</evidence>
<dbReference type="InterPro" id="IPR014721">
    <property type="entry name" value="Ribsml_uS5_D2-typ_fold_subgr"/>
</dbReference>
<dbReference type="AlphaFoldDB" id="A0A9D2BDE4"/>
<protein>
    <submittedName>
        <fullName evidence="5">YifB family Mg chelatase-like AAA ATPase</fullName>
    </submittedName>
</protein>
<dbReference type="InterPro" id="IPR027417">
    <property type="entry name" value="P-loop_NTPase"/>
</dbReference>
<dbReference type="SUPFAM" id="SSF52540">
    <property type="entry name" value="P-loop containing nucleoside triphosphate hydrolases"/>
    <property type="match status" value="1"/>
</dbReference>
<dbReference type="PROSITE" id="PS50051">
    <property type="entry name" value="MCM_2"/>
    <property type="match status" value="1"/>
</dbReference>
<reference evidence="5" key="2">
    <citation type="submission" date="2021-04" db="EMBL/GenBank/DDBJ databases">
        <authorList>
            <person name="Gilroy R."/>
        </authorList>
    </citation>
    <scope>NUCLEOTIDE SEQUENCE</scope>
    <source>
        <strain evidence="5">ChiSxjej3B15-1167</strain>
    </source>
</reference>
<evidence type="ECO:0000313" key="5">
    <source>
        <dbReference type="EMBL" id="HIX71397.1"/>
    </source>
</evidence>
<gene>
    <name evidence="5" type="ORF">H9849_00095</name>
</gene>
<evidence type="ECO:0000259" key="4">
    <source>
        <dbReference type="PROSITE" id="PS50051"/>
    </source>
</evidence>
<evidence type="ECO:0000256" key="2">
    <source>
        <dbReference type="ARBA" id="ARBA00022840"/>
    </source>
</evidence>
<feature type="domain" description="MCM C-terminal AAA(+) ATPase" evidence="4">
    <location>
        <begin position="349"/>
        <end position="444"/>
    </location>
</feature>
<dbReference type="GO" id="GO:0005524">
    <property type="term" value="F:ATP binding"/>
    <property type="evidence" value="ECO:0007669"/>
    <property type="project" value="UniProtKB-KW"/>
</dbReference>
<feature type="region of interest" description="Disordered" evidence="3">
    <location>
        <begin position="167"/>
        <end position="254"/>
    </location>
</feature>
<reference evidence="5" key="1">
    <citation type="journal article" date="2021" name="PeerJ">
        <title>Extensive microbial diversity within the chicken gut microbiome revealed by metagenomics and culture.</title>
        <authorList>
            <person name="Gilroy R."/>
            <person name="Ravi A."/>
            <person name="Getino M."/>
            <person name="Pursley I."/>
            <person name="Horton D.L."/>
            <person name="Alikhan N.F."/>
            <person name="Baker D."/>
            <person name="Gharbi K."/>
            <person name="Hall N."/>
            <person name="Watson M."/>
            <person name="Adriaenssens E.M."/>
            <person name="Foster-Nyarko E."/>
            <person name="Jarju S."/>
            <person name="Secka A."/>
            <person name="Antonio M."/>
            <person name="Oren A."/>
            <person name="Chaudhuri R.R."/>
            <person name="La Ragione R."/>
            <person name="Hildebrand F."/>
            <person name="Pallen M.J."/>
        </authorList>
    </citation>
    <scope>NUCLEOTIDE SEQUENCE</scope>
    <source>
        <strain evidence="5">ChiSxjej3B15-1167</strain>
    </source>
</reference>
<proteinExistence type="predicted"/>
<name>A0A9D2BDE4_9FIRM</name>
<dbReference type="EMBL" id="DXEQ01000004">
    <property type="protein sequence ID" value="HIX71397.1"/>
    <property type="molecule type" value="Genomic_DNA"/>
</dbReference>
<feature type="compositionally biased region" description="Basic and acidic residues" evidence="3">
    <location>
        <begin position="226"/>
        <end position="246"/>
    </location>
</feature>
<dbReference type="PANTHER" id="PTHR32039">
    <property type="entry name" value="MAGNESIUM-CHELATASE SUBUNIT CHLI"/>
    <property type="match status" value="1"/>
</dbReference>
<keyword evidence="2" id="KW-0067">ATP-binding</keyword>
<organism evidence="5 6">
    <name type="scientific">Candidatus Anaerobutyricum stercoripullorum</name>
    <dbReference type="NCBI Taxonomy" id="2838456"/>
    <lineage>
        <taxon>Bacteria</taxon>
        <taxon>Bacillati</taxon>
        <taxon>Bacillota</taxon>
        <taxon>Clostridia</taxon>
        <taxon>Lachnospirales</taxon>
        <taxon>Lachnospiraceae</taxon>
        <taxon>Anaerobutyricum</taxon>
    </lineage>
</organism>
<dbReference type="Pfam" id="PF13335">
    <property type="entry name" value="Mg_chelatase_C"/>
    <property type="match status" value="1"/>
</dbReference>
<keyword evidence="1" id="KW-0547">Nucleotide-binding</keyword>
<dbReference type="InterPro" id="IPR001208">
    <property type="entry name" value="MCM_dom"/>
</dbReference>
<dbReference type="PANTHER" id="PTHR32039:SF7">
    <property type="entry name" value="COMPETENCE PROTEIN COMM"/>
    <property type="match status" value="1"/>
</dbReference>
<dbReference type="GO" id="GO:0003677">
    <property type="term" value="F:DNA binding"/>
    <property type="evidence" value="ECO:0007669"/>
    <property type="project" value="InterPro"/>
</dbReference>
<dbReference type="InterPro" id="IPR025158">
    <property type="entry name" value="Mg_chelat-rel_C"/>
</dbReference>